<proteinExistence type="inferred from homology"/>
<dbReference type="Gene3D" id="1.10.630.10">
    <property type="entry name" value="Cytochrome P450"/>
    <property type="match status" value="1"/>
</dbReference>
<name>J0WU80_AURST</name>
<dbReference type="eggNOG" id="KOG0157">
    <property type="taxonomic scope" value="Eukaryota"/>
</dbReference>
<dbReference type="EMBL" id="JH687843">
    <property type="protein sequence ID" value="EJD37313.1"/>
    <property type="molecule type" value="Genomic_DNA"/>
</dbReference>
<keyword evidence="4 9" id="KW-0349">Heme</keyword>
<dbReference type="PANTHER" id="PTHR24305:SF166">
    <property type="entry name" value="CYTOCHROME P450 12A4, MITOCHONDRIAL-RELATED"/>
    <property type="match status" value="1"/>
</dbReference>
<evidence type="ECO:0000256" key="6">
    <source>
        <dbReference type="ARBA" id="ARBA00023002"/>
    </source>
</evidence>
<reference evidence="11" key="1">
    <citation type="journal article" date="2012" name="Science">
        <title>The Paleozoic origin of enzymatic lignin decomposition reconstructed from 31 fungal genomes.</title>
        <authorList>
            <person name="Floudas D."/>
            <person name="Binder M."/>
            <person name="Riley R."/>
            <person name="Barry K."/>
            <person name="Blanchette R.A."/>
            <person name="Henrissat B."/>
            <person name="Martinez A.T."/>
            <person name="Otillar R."/>
            <person name="Spatafora J.W."/>
            <person name="Yadav J.S."/>
            <person name="Aerts A."/>
            <person name="Benoit I."/>
            <person name="Boyd A."/>
            <person name="Carlson A."/>
            <person name="Copeland A."/>
            <person name="Coutinho P.M."/>
            <person name="de Vries R.P."/>
            <person name="Ferreira P."/>
            <person name="Findley K."/>
            <person name="Foster B."/>
            <person name="Gaskell J."/>
            <person name="Glotzer D."/>
            <person name="Gorecki P."/>
            <person name="Heitman J."/>
            <person name="Hesse C."/>
            <person name="Hori C."/>
            <person name="Igarashi K."/>
            <person name="Jurgens J.A."/>
            <person name="Kallen N."/>
            <person name="Kersten P."/>
            <person name="Kohler A."/>
            <person name="Kuees U."/>
            <person name="Kumar T.K.A."/>
            <person name="Kuo A."/>
            <person name="LaButti K."/>
            <person name="Larrondo L.F."/>
            <person name="Lindquist E."/>
            <person name="Ling A."/>
            <person name="Lombard V."/>
            <person name="Lucas S."/>
            <person name="Lundell T."/>
            <person name="Martin R."/>
            <person name="McLaughlin D.J."/>
            <person name="Morgenstern I."/>
            <person name="Morin E."/>
            <person name="Murat C."/>
            <person name="Nagy L.G."/>
            <person name="Nolan M."/>
            <person name="Ohm R.A."/>
            <person name="Patyshakuliyeva A."/>
            <person name="Rokas A."/>
            <person name="Ruiz-Duenas F.J."/>
            <person name="Sabat G."/>
            <person name="Salamov A."/>
            <person name="Samejima M."/>
            <person name="Schmutz J."/>
            <person name="Slot J.C."/>
            <person name="St John F."/>
            <person name="Stenlid J."/>
            <person name="Sun H."/>
            <person name="Sun S."/>
            <person name="Syed K."/>
            <person name="Tsang A."/>
            <person name="Wiebenga A."/>
            <person name="Young D."/>
            <person name="Pisabarro A."/>
            <person name="Eastwood D.C."/>
            <person name="Martin F."/>
            <person name="Cullen D."/>
            <person name="Grigoriev I.V."/>
            <person name="Hibbett D.S."/>
        </authorList>
    </citation>
    <scope>NUCLEOTIDE SEQUENCE [LARGE SCALE GENOMIC DNA]</scope>
    <source>
        <strain evidence="11">TFB10046</strain>
    </source>
</reference>
<evidence type="ECO:0000313" key="11">
    <source>
        <dbReference type="Proteomes" id="UP000006514"/>
    </source>
</evidence>
<comment type="pathway">
    <text evidence="2">Secondary metabolite biosynthesis.</text>
</comment>
<dbReference type="OrthoDB" id="1470350at2759"/>
<dbReference type="GO" id="GO:0005506">
    <property type="term" value="F:iron ion binding"/>
    <property type="evidence" value="ECO:0007669"/>
    <property type="project" value="InterPro"/>
</dbReference>
<evidence type="ECO:0000256" key="9">
    <source>
        <dbReference type="PIRSR" id="PIRSR602403-1"/>
    </source>
</evidence>
<dbReference type="GO" id="GO:0016705">
    <property type="term" value="F:oxidoreductase activity, acting on paired donors, with incorporation or reduction of molecular oxygen"/>
    <property type="evidence" value="ECO:0007669"/>
    <property type="project" value="InterPro"/>
</dbReference>
<comment type="cofactor">
    <cofactor evidence="1 9">
        <name>heme</name>
        <dbReference type="ChEBI" id="CHEBI:30413"/>
    </cofactor>
</comment>
<dbReference type="AlphaFoldDB" id="J0WU80"/>
<dbReference type="GO" id="GO:0020037">
    <property type="term" value="F:heme binding"/>
    <property type="evidence" value="ECO:0007669"/>
    <property type="project" value="InterPro"/>
</dbReference>
<feature type="binding site" description="axial binding residue" evidence="9">
    <location>
        <position position="499"/>
    </location>
    <ligand>
        <name>heme</name>
        <dbReference type="ChEBI" id="CHEBI:30413"/>
    </ligand>
    <ligandPart>
        <name>Fe</name>
        <dbReference type="ChEBI" id="CHEBI:18248"/>
    </ligandPart>
</feature>
<keyword evidence="7 9" id="KW-0408">Iron</keyword>
<keyword evidence="11" id="KW-1185">Reference proteome</keyword>
<dbReference type="OMA" id="TKCYSFE"/>
<dbReference type="SUPFAM" id="SSF48264">
    <property type="entry name" value="Cytochrome P450"/>
    <property type="match status" value="1"/>
</dbReference>
<dbReference type="InterPro" id="IPR036396">
    <property type="entry name" value="Cyt_P450_sf"/>
</dbReference>
<evidence type="ECO:0000256" key="4">
    <source>
        <dbReference type="ARBA" id="ARBA00022617"/>
    </source>
</evidence>
<keyword evidence="6" id="KW-0560">Oxidoreductase</keyword>
<protein>
    <submittedName>
        <fullName evidence="10">Cytochrome P450</fullName>
    </submittedName>
</protein>
<dbReference type="PRINTS" id="PR00385">
    <property type="entry name" value="P450"/>
</dbReference>
<evidence type="ECO:0000256" key="1">
    <source>
        <dbReference type="ARBA" id="ARBA00001971"/>
    </source>
</evidence>
<evidence type="ECO:0000313" key="10">
    <source>
        <dbReference type="EMBL" id="EJD37313.1"/>
    </source>
</evidence>
<accession>J0WU80</accession>
<dbReference type="InterPro" id="IPR001128">
    <property type="entry name" value="Cyt_P450"/>
</dbReference>
<dbReference type="PANTHER" id="PTHR24305">
    <property type="entry name" value="CYTOCHROME P450"/>
    <property type="match status" value="1"/>
</dbReference>
<dbReference type="KEGG" id="adl:AURDEDRAFT_116807"/>
<evidence type="ECO:0000256" key="3">
    <source>
        <dbReference type="ARBA" id="ARBA00010617"/>
    </source>
</evidence>
<keyword evidence="8" id="KW-0503">Monooxygenase</keyword>
<dbReference type="InterPro" id="IPR050121">
    <property type="entry name" value="Cytochrome_P450_monoxygenase"/>
</dbReference>
<dbReference type="CDD" id="cd11069">
    <property type="entry name" value="CYP_FUM15-like"/>
    <property type="match status" value="1"/>
</dbReference>
<dbReference type="GO" id="GO:0004497">
    <property type="term" value="F:monooxygenase activity"/>
    <property type="evidence" value="ECO:0007669"/>
    <property type="project" value="UniProtKB-KW"/>
</dbReference>
<gene>
    <name evidence="10" type="ORF">AURDEDRAFT_116807</name>
</gene>
<dbReference type="Proteomes" id="UP000006514">
    <property type="component" value="Unassembled WGS sequence"/>
</dbReference>
<evidence type="ECO:0000256" key="7">
    <source>
        <dbReference type="ARBA" id="ARBA00023004"/>
    </source>
</evidence>
<sequence>MAVTPENVISLAASPLQYLSWVQLALSAVGALVAYQAASLVFTYWRHTRSPLRKIPGPALPHNWLTGSQHVFFDGEGMQHLDNWGKTYGGNFTLRSTLGSYQLVTTDERALTHVIFATGVFHKRTTERRGLLRLLGQGILYTEGEQHRDHRRILNPAFGYSHVRDMNDQFIEIAIKMREIWHNKCIAAGGTVQLDALSWLSKATLDSIGIAGFGYDFGALNENGVKNELYAAFERLLRVDNKPTAELRALLENLFPILRRLAPSARARETDLSKKLMDDIGMGIVQEKKKAVLANMAGSRVEKKAMGGKDILSLLIQANLAEDLPATQRLTDEEVMAEIPSFILAGHETTANSTTWALYSMSLSPDVQEKLRQEILQVGTETPSLDTLNSLPYLDNVVRETLRLHSVATFVGREAVQDDIVPFGRPVLDRDGNEHTQLKLQKGDQIIVPISLVNRSTAIWGPDADKFRPERWDSVPQGAASIPGIAPSLLSFIGGPRACIGHRFAVAEMKALLFHIVRGFKFSLAIDKSELWSRTGTLLRPQLRKDNSVQLPLLVTPIA</sequence>
<keyword evidence="5 9" id="KW-0479">Metal-binding</keyword>
<evidence type="ECO:0000256" key="8">
    <source>
        <dbReference type="ARBA" id="ARBA00023033"/>
    </source>
</evidence>
<comment type="similarity">
    <text evidence="3">Belongs to the cytochrome P450 family.</text>
</comment>
<organism evidence="10 11">
    <name type="scientific">Auricularia subglabra (strain TFB-10046 / SS5)</name>
    <name type="common">White-rot fungus</name>
    <name type="synonym">Auricularia delicata (strain TFB10046)</name>
    <dbReference type="NCBI Taxonomy" id="717982"/>
    <lineage>
        <taxon>Eukaryota</taxon>
        <taxon>Fungi</taxon>
        <taxon>Dikarya</taxon>
        <taxon>Basidiomycota</taxon>
        <taxon>Agaricomycotina</taxon>
        <taxon>Agaricomycetes</taxon>
        <taxon>Auriculariales</taxon>
        <taxon>Auriculariaceae</taxon>
        <taxon>Auricularia</taxon>
    </lineage>
</organism>
<evidence type="ECO:0000256" key="2">
    <source>
        <dbReference type="ARBA" id="ARBA00005179"/>
    </source>
</evidence>
<dbReference type="PRINTS" id="PR00465">
    <property type="entry name" value="EP450IV"/>
</dbReference>
<evidence type="ECO:0000256" key="5">
    <source>
        <dbReference type="ARBA" id="ARBA00022723"/>
    </source>
</evidence>
<dbReference type="InterPro" id="IPR002403">
    <property type="entry name" value="Cyt_P450_E_grp-IV"/>
</dbReference>
<dbReference type="InParanoid" id="J0WU80"/>
<dbReference type="Pfam" id="PF00067">
    <property type="entry name" value="p450"/>
    <property type="match status" value="1"/>
</dbReference>